<dbReference type="EMBL" id="FOAS01000017">
    <property type="protein sequence ID" value="SEL66750.1"/>
    <property type="molecule type" value="Genomic_DNA"/>
</dbReference>
<name>A0A1H7S2B7_9GAMM</name>
<organism evidence="2 3">
    <name type="scientific">Atopomonas hussainii</name>
    <dbReference type="NCBI Taxonomy" id="1429083"/>
    <lineage>
        <taxon>Bacteria</taxon>
        <taxon>Pseudomonadati</taxon>
        <taxon>Pseudomonadota</taxon>
        <taxon>Gammaproteobacteria</taxon>
        <taxon>Pseudomonadales</taxon>
        <taxon>Pseudomonadaceae</taxon>
        <taxon>Atopomonas</taxon>
    </lineage>
</organism>
<evidence type="ECO:0000256" key="1">
    <source>
        <dbReference type="SAM" id="SignalP"/>
    </source>
</evidence>
<reference evidence="2 3" key="1">
    <citation type="submission" date="2016-10" db="EMBL/GenBank/DDBJ databases">
        <authorList>
            <person name="de Groot N.N."/>
        </authorList>
    </citation>
    <scope>NUCLEOTIDE SEQUENCE [LARGE SCALE GENOMIC DNA]</scope>
    <source>
        <strain evidence="2 3">JCM 19513</strain>
    </source>
</reference>
<dbReference type="AlphaFoldDB" id="A0A1H7S2B7"/>
<dbReference type="Pfam" id="PF04214">
    <property type="entry name" value="DUF411"/>
    <property type="match status" value="1"/>
</dbReference>
<feature type="chain" id="PRO_5010172841" evidence="1">
    <location>
        <begin position="22"/>
        <end position="146"/>
    </location>
</feature>
<evidence type="ECO:0000313" key="2">
    <source>
        <dbReference type="EMBL" id="SEL66750.1"/>
    </source>
</evidence>
<feature type="signal peptide" evidence="1">
    <location>
        <begin position="1"/>
        <end position="21"/>
    </location>
</feature>
<keyword evidence="1" id="KW-0732">Signal</keyword>
<dbReference type="OrthoDB" id="14727at2"/>
<dbReference type="Proteomes" id="UP000185766">
    <property type="component" value="Unassembled WGS sequence"/>
</dbReference>
<dbReference type="STRING" id="1429083.GCA_001885685_00171"/>
<gene>
    <name evidence="2" type="ORF">SAMN05216214_1173</name>
</gene>
<keyword evidence="3" id="KW-1185">Reference proteome</keyword>
<accession>A0A1H7S2B7</accession>
<evidence type="ECO:0000313" key="3">
    <source>
        <dbReference type="Proteomes" id="UP000185766"/>
    </source>
</evidence>
<protein>
    <submittedName>
        <fullName evidence="2">Uncharacterized conserved protein</fullName>
    </submittedName>
</protein>
<dbReference type="RefSeq" id="WP_071872763.1">
    <property type="nucleotide sequence ID" value="NZ_FOAS01000017.1"/>
</dbReference>
<proteinExistence type="predicted"/>
<sequence length="146" mass="15746">MAWRQLGIALGLTLSSLAVSASEVIDVYRSESCGCCKAWIEHLEESGFSVNDHVENDMSVVKQRLGVPYALGSCHTGVYQGKFVEGHVPASDILALKQRNDLLGLAVPGMPMGSPGMEMGSRKDAYDVVGLRKDGKTEVIQQYSAE</sequence>
<dbReference type="InterPro" id="IPR007332">
    <property type="entry name" value="DUF411"/>
</dbReference>